<dbReference type="GO" id="GO:0006166">
    <property type="term" value="P:purine ribonucleoside salvage"/>
    <property type="evidence" value="ECO:0007669"/>
    <property type="project" value="UniProtKB-KW"/>
</dbReference>
<name>R6I7E2_9FIRM</name>
<evidence type="ECO:0000256" key="16">
    <source>
        <dbReference type="RuleBase" id="RU364099"/>
    </source>
</evidence>
<accession>A0A3G9H0D9</accession>
<keyword evidence="7 16" id="KW-0963">Cytoplasm</keyword>
<evidence type="ECO:0000256" key="15">
    <source>
        <dbReference type="ARBA" id="ARBA00049402"/>
    </source>
</evidence>
<comment type="caution">
    <text evidence="18">The sequence shown here is derived from an EMBL/GenBank/DDBJ whole genome shotgun (WGS) entry which is preliminary data.</text>
</comment>
<comment type="catalytic activity">
    <reaction evidence="14">
        <text>GMP + diphosphate = guanine + 5-phospho-alpha-D-ribose 1-diphosphate</text>
        <dbReference type="Rhea" id="RHEA:25424"/>
        <dbReference type="ChEBI" id="CHEBI:16235"/>
        <dbReference type="ChEBI" id="CHEBI:33019"/>
        <dbReference type="ChEBI" id="CHEBI:58017"/>
        <dbReference type="ChEBI" id="CHEBI:58115"/>
        <dbReference type="EC" id="2.4.2.8"/>
    </reaction>
    <physiologicalReaction direction="right-to-left" evidence="14">
        <dbReference type="Rhea" id="RHEA:25426"/>
    </physiologicalReaction>
</comment>
<dbReference type="CDD" id="cd06223">
    <property type="entry name" value="PRTases_typeI"/>
    <property type="match status" value="1"/>
</dbReference>
<comment type="pathway">
    <text evidence="4 16">Purine metabolism; IMP biosynthesis via salvage pathway; IMP from hypoxanthine: step 1/1.</text>
</comment>
<dbReference type="InterPro" id="IPR050408">
    <property type="entry name" value="HGPRT"/>
</dbReference>
<comment type="function">
    <text evidence="2">Purine salvage pathway enzyme that catalyzes the transfer of the ribosyl-5-phosphate group from 5-phospho-alpha-D-ribose 1-diphosphate (PRPP) to the N9 position of the 6-oxopurines hypoxanthine and guanine to form the corresponding ribonucleotides IMP (inosine 5'-monophosphate) and GMP (guanosine 5'-monophosphate), with the release of PPi.</text>
</comment>
<dbReference type="PANTHER" id="PTHR43340">
    <property type="entry name" value="HYPOXANTHINE-GUANINE PHOSPHORIBOSYLTRANSFERASE"/>
    <property type="match status" value="1"/>
</dbReference>
<dbReference type="HOGENOM" id="CLU_073615_0_0_9"/>
<dbReference type="InterPro" id="IPR029057">
    <property type="entry name" value="PRTase-like"/>
</dbReference>
<proteinExistence type="inferred from homology"/>
<protein>
    <recommendedName>
        <fullName evidence="16">Hypoxanthine phosphoribosyltransferase</fullName>
        <ecNumber evidence="16">2.4.2.8</ecNumber>
    </recommendedName>
</protein>
<dbReference type="GO" id="GO:0052657">
    <property type="term" value="F:guanine phosphoribosyltransferase activity"/>
    <property type="evidence" value="ECO:0007669"/>
    <property type="project" value="UniProtKB-ARBA"/>
</dbReference>
<reference evidence="18" key="1">
    <citation type="submission" date="2012-11" db="EMBL/GenBank/DDBJ databases">
        <title>Dependencies among metagenomic species, viruses, plasmids and units of genetic variation.</title>
        <authorList>
            <person name="Nielsen H.B."/>
            <person name="Almeida M."/>
            <person name="Juncker A.S."/>
            <person name="Rasmussen S."/>
            <person name="Li J."/>
            <person name="Sunagawa S."/>
            <person name="Plichta D."/>
            <person name="Gautier L."/>
            <person name="Le Chatelier E."/>
            <person name="Peletier E."/>
            <person name="Bonde I."/>
            <person name="Nielsen T."/>
            <person name="Manichanh C."/>
            <person name="Arumugam M."/>
            <person name="Batto J."/>
            <person name="Santos M.B.Q.D."/>
            <person name="Blom N."/>
            <person name="Borruel N."/>
            <person name="Burgdorf K.S."/>
            <person name="Boumezbeur F."/>
            <person name="Casellas F."/>
            <person name="Dore J."/>
            <person name="Guarner F."/>
            <person name="Hansen T."/>
            <person name="Hildebrand F."/>
            <person name="Kaas R.S."/>
            <person name="Kennedy S."/>
            <person name="Kristiansen K."/>
            <person name="Kultima J.R."/>
            <person name="Leonard P."/>
            <person name="Levenez F."/>
            <person name="Lund O."/>
            <person name="Moumen B."/>
            <person name="Le Paslier D."/>
            <person name="Pons N."/>
            <person name="Pedersen O."/>
            <person name="Prifti E."/>
            <person name="Qin J."/>
            <person name="Raes J."/>
            <person name="Tap J."/>
            <person name="Tims S."/>
            <person name="Ussery D.W."/>
            <person name="Yamada T."/>
            <person name="MetaHit consortium"/>
            <person name="Renault P."/>
            <person name="Sicheritz-Ponten T."/>
            <person name="Bork P."/>
            <person name="Wang J."/>
            <person name="Brunak S."/>
            <person name="Ehrlich S.D."/>
        </authorList>
    </citation>
    <scope>NUCLEOTIDE SEQUENCE [LARGE SCALE GENOMIC DNA]</scope>
</reference>
<evidence type="ECO:0000256" key="5">
    <source>
        <dbReference type="ARBA" id="ARBA00004676"/>
    </source>
</evidence>
<evidence type="ECO:0000256" key="10">
    <source>
        <dbReference type="ARBA" id="ARBA00022723"/>
    </source>
</evidence>
<evidence type="ECO:0000256" key="11">
    <source>
        <dbReference type="ARBA" id="ARBA00022726"/>
    </source>
</evidence>
<dbReference type="GO" id="GO:0046100">
    <property type="term" value="P:hypoxanthine metabolic process"/>
    <property type="evidence" value="ECO:0007669"/>
    <property type="project" value="TreeGrafter"/>
</dbReference>
<evidence type="ECO:0000256" key="4">
    <source>
        <dbReference type="ARBA" id="ARBA00004669"/>
    </source>
</evidence>
<dbReference type="InterPro" id="IPR000836">
    <property type="entry name" value="PRTase_dom"/>
</dbReference>
<evidence type="ECO:0000256" key="1">
    <source>
        <dbReference type="ARBA" id="ARBA00001946"/>
    </source>
</evidence>
<evidence type="ECO:0000256" key="7">
    <source>
        <dbReference type="ARBA" id="ARBA00022490"/>
    </source>
</evidence>
<dbReference type="GO" id="GO:0000287">
    <property type="term" value="F:magnesium ion binding"/>
    <property type="evidence" value="ECO:0007669"/>
    <property type="project" value="TreeGrafter"/>
</dbReference>
<dbReference type="GO" id="GO:0032264">
    <property type="term" value="P:IMP salvage"/>
    <property type="evidence" value="ECO:0007669"/>
    <property type="project" value="UniProtKB-UniPathway"/>
</dbReference>
<dbReference type="STRING" id="1262914.BN533_01120"/>
<dbReference type="GO" id="GO:0000166">
    <property type="term" value="F:nucleotide binding"/>
    <property type="evidence" value="ECO:0007669"/>
    <property type="project" value="UniProtKB-KW"/>
</dbReference>
<organism evidence="18">
    <name type="scientific">Phascolarctobacterium faecium</name>
    <dbReference type="NCBI Taxonomy" id="33025"/>
    <lineage>
        <taxon>Bacteria</taxon>
        <taxon>Bacillati</taxon>
        <taxon>Bacillota</taxon>
        <taxon>Negativicutes</taxon>
        <taxon>Acidaminococcales</taxon>
        <taxon>Acidaminococcaceae</taxon>
        <taxon>Phascolarctobacterium</taxon>
    </lineage>
</organism>
<evidence type="ECO:0000256" key="14">
    <source>
        <dbReference type="ARBA" id="ARBA00048811"/>
    </source>
</evidence>
<evidence type="ECO:0000259" key="17">
    <source>
        <dbReference type="Pfam" id="PF00156"/>
    </source>
</evidence>
<evidence type="ECO:0000313" key="18">
    <source>
        <dbReference type="EMBL" id="CDB46063.1"/>
    </source>
</evidence>
<dbReference type="Pfam" id="PF00156">
    <property type="entry name" value="Pribosyltran"/>
    <property type="match status" value="1"/>
</dbReference>
<keyword evidence="10 16" id="KW-0479">Metal-binding</keyword>
<evidence type="ECO:0000256" key="6">
    <source>
        <dbReference type="ARBA" id="ARBA00008391"/>
    </source>
</evidence>
<dbReference type="Gene3D" id="3.40.50.2020">
    <property type="match status" value="1"/>
</dbReference>
<keyword evidence="9 16" id="KW-0808">Transferase</keyword>
<comment type="cofactor">
    <cofactor evidence="1 16">
        <name>Mg(2+)</name>
        <dbReference type="ChEBI" id="CHEBI:18420"/>
    </cofactor>
</comment>
<keyword evidence="11 16" id="KW-0660">Purine salvage</keyword>
<dbReference type="InterPro" id="IPR005904">
    <property type="entry name" value="Hxn_phspho_trans"/>
</dbReference>
<dbReference type="GO" id="GO:0005829">
    <property type="term" value="C:cytosol"/>
    <property type="evidence" value="ECO:0007669"/>
    <property type="project" value="TreeGrafter"/>
</dbReference>
<dbReference type="SUPFAM" id="SSF53271">
    <property type="entry name" value="PRTase-like"/>
    <property type="match status" value="1"/>
</dbReference>
<dbReference type="eggNOG" id="COG0634">
    <property type="taxonomic scope" value="Bacteria"/>
</dbReference>
<evidence type="ECO:0000256" key="2">
    <source>
        <dbReference type="ARBA" id="ARBA00002049"/>
    </source>
</evidence>
<keyword evidence="12 16" id="KW-0547">Nucleotide-binding</keyword>
<feature type="domain" description="Phosphoribosyltransferase" evidence="17">
    <location>
        <begin position="11"/>
        <end position="161"/>
    </location>
</feature>
<evidence type="ECO:0000256" key="12">
    <source>
        <dbReference type="ARBA" id="ARBA00022741"/>
    </source>
</evidence>
<evidence type="ECO:0000256" key="13">
    <source>
        <dbReference type="ARBA" id="ARBA00022842"/>
    </source>
</evidence>
<dbReference type="GO" id="GO:0006178">
    <property type="term" value="P:guanine salvage"/>
    <property type="evidence" value="ECO:0007669"/>
    <property type="project" value="TreeGrafter"/>
</dbReference>
<comment type="catalytic activity">
    <reaction evidence="15">
        <text>IMP + diphosphate = hypoxanthine + 5-phospho-alpha-D-ribose 1-diphosphate</text>
        <dbReference type="Rhea" id="RHEA:17973"/>
        <dbReference type="ChEBI" id="CHEBI:17368"/>
        <dbReference type="ChEBI" id="CHEBI:33019"/>
        <dbReference type="ChEBI" id="CHEBI:58017"/>
        <dbReference type="ChEBI" id="CHEBI:58053"/>
        <dbReference type="EC" id="2.4.2.8"/>
    </reaction>
    <physiologicalReaction direction="right-to-left" evidence="15">
        <dbReference type="Rhea" id="RHEA:17975"/>
    </physiologicalReaction>
</comment>
<keyword evidence="13 16" id="KW-0460">Magnesium</keyword>
<dbReference type="FunFam" id="3.40.50.2020:FF:000006">
    <property type="entry name" value="Hypoxanthine phosphoribosyltransferase"/>
    <property type="match status" value="1"/>
</dbReference>
<comment type="similarity">
    <text evidence="6 16">Belongs to the purine/pyrimidine phosphoribosyltransferase family.</text>
</comment>
<keyword evidence="8 16" id="KW-0328">Glycosyltransferase</keyword>
<comment type="pathway">
    <text evidence="5">Purine metabolism; GMP biosynthesis via salvage pathway; GMP from guanine: step 1/1.</text>
</comment>
<evidence type="ECO:0000256" key="3">
    <source>
        <dbReference type="ARBA" id="ARBA00004496"/>
    </source>
</evidence>
<sequence>MDMHEDIGKILLTEEEIKARVRELGAQLKQDYAGKEVVVIALLKGAAYFATDLTLAMDMPVKIDFMVASSYGNSTNSCGNVSVKLDVAEELAGRHVILVDDIIDTGLTLEAVCCMLQQHKPASIKTAVMCDKADRRVNGKSADYVGFCIPDEFAVGYGLDYAGNYRNLPYIGVLKPCVYART</sequence>
<evidence type="ECO:0000256" key="8">
    <source>
        <dbReference type="ARBA" id="ARBA00022676"/>
    </source>
</evidence>
<dbReference type="PANTHER" id="PTHR43340:SF1">
    <property type="entry name" value="HYPOXANTHINE PHOSPHORIBOSYLTRANSFERASE"/>
    <property type="match status" value="1"/>
</dbReference>
<gene>
    <name evidence="18" type="ORF">BN533_01120</name>
</gene>
<dbReference type="GO" id="GO:0032263">
    <property type="term" value="P:GMP salvage"/>
    <property type="evidence" value="ECO:0007669"/>
    <property type="project" value="TreeGrafter"/>
</dbReference>
<dbReference type="UniPathway" id="UPA00591">
    <property type="reaction ID" value="UER00648"/>
</dbReference>
<comment type="subcellular location">
    <subcellularLocation>
        <location evidence="3 16">Cytoplasm</location>
    </subcellularLocation>
</comment>
<dbReference type="EC" id="2.4.2.8" evidence="16"/>
<dbReference type="GO" id="GO:0004422">
    <property type="term" value="F:hypoxanthine phosphoribosyltransferase activity"/>
    <property type="evidence" value="ECO:0007669"/>
    <property type="project" value="InterPro"/>
</dbReference>
<accession>R6I7E2</accession>
<dbReference type="EMBL" id="CBDS010000073">
    <property type="protein sequence ID" value="CDB46063.1"/>
    <property type="molecule type" value="Genomic_DNA"/>
</dbReference>
<dbReference type="NCBIfam" id="TIGR01203">
    <property type="entry name" value="HGPRTase"/>
    <property type="match status" value="1"/>
</dbReference>
<evidence type="ECO:0000256" key="9">
    <source>
        <dbReference type="ARBA" id="ARBA00022679"/>
    </source>
</evidence>
<dbReference type="AlphaFoldDB" id="R6I7E2"/>